<evidence type="ECO:0000256" key="1">
    <source>
        <dbReference type="ARBA" id="ARBA00001933"/>
    </source>
</evidence>
<dbReference type="PRINTS" id="PR01179">
    <property type="entry name" value="ODADCRBXLASE"/>
</dbReference>
<dbReference type="FunFam" id="3.20.20.10:FF:000003">
    <property type="entry name" value="Diaminopimelate decarboxylase"/>
    <property type="match status" value="1"/>
</dbReference>
<protein>
    <recommendedName>
        <fullName evidence="5 6">Diaminopimelate decarboxylase</fullName>
        <shortName evidence="5">DAP decarboxylase</shortName>
        <shortName evidence="5">DAPDC</shortName>
        <ecNumber evidence="5 6">4.1.1.20</ecNumber>
    </recommendedName>
</protein>
<dbReference type="Pfam" id="PF02784">
    <property type="entry name" value="Orn_Arg_deC_N"/>
    <property type="match status" value="1"/>
</dbReference>
<dbReference type="EC" id="4.1.1.20" evidence="5 6"/>
<comment type="cofactor">
    <cofactor evidence="1 5 7 8">
        <name>pyridoxal 5'-phosphate</name>
        <dbReference type="ChEBI" id="CHEBI:597326"/>
    </cofactor>
</comment>
<evidence type="ECO:0000256" key="3">
    <source>
        <dbReference type="ARBA" id="ARBA00022898"/>
    </source>
</evidence>
<dbReference type="EMBL" id="FZPD01000004">
    <property type="protein sequence ID" value="SNT20362.1"/>
    <property type="molecule type" value="Genomic_DNA"/>
</dbReference>
<sequence length="402" mass="45290">MENASLIRAVENQGSPLYVYDANQMKENYKQFTKAFKVDQLKVHYACKALNNQAILKLFRSLGAGLDCVSIEEVHLGLHAGFPADDILFTPNNISTEEYEQAIELGVKINVDNLYTLEYFGMNHPDIPIYIRINPHLMAGGNQNISVGHIDSKFGISIHQVPNVERIVNKLGINVMGIHVHTGSDILDADIFIKAAELVFSVVEKFDTVTHIDFGSGFKVAYKPDDLHTDIGRFGKKFSKSFNEFCEKQGKQYTLEFEPGKYMVSNAGYFVAKANLIKQTTSCTFVGLDTGFNHLIRPMFYNAYHHIENLSNPQGEKKVYNVVGYVCETDSFASDRIIPEVRKNDLLVFKNAGAYCATMASNYNSRPRPAEVMMLDGKDHLIKRRETIEDLLSTQIDAEIEF</sequence>
<dbReference type="CDD" id="cd06828">
    <property type="entry name" value="PLPDE_III_DapDC"/>
    <property type="match status" value="1"/>
</dbReference>
<gene>
    <name evidence="5" type="primary">lysA</name>
    <name evidence="11" type="ORF">SAMN05421640_2835</name>
</gene>
<comment type="caution">
    <text evidence="5">Lacks conserved residue(s) required for the propagation of feature annotation.</text>
</comment>
<evidence type="ECO:0000256" key="8">
    <source>
        <dbReference type="RuleBase" id="RU003738"/>
    </source>
</evidence>
<dbReference type="OrthoDB" id="9802241at2"/>
<dbReference type="NCBIfam" id="TIGR01048">
    <property type="entry name" value="lysA"/>
    <property type="match status" value="1"/>
</dbReference>
<evidence type="ECO:0000256" key="4">
    <source>
        <dbReference type="ARBA" id="ARBA00023239"/>
    </source>
</evidence>
<evidence type="ECO:0000259" key="10">
    <source>
        <dbReference type="Pfam" id="PF02784"/>
    </source>
</evidence>
<dbReference type="InterPro" id="IPR022643">
    <property type="entry name" value="De-COase2_C"/>
</dbReference>
<evidence type="ECO:0000313" key="11">
    <source>
        <dbReference type="EMBL" id="SNT20362.1"/>
    </source>
</evidence>
<feature type="binding site" evidence="5">
    <location>
        <position position="217"/>
    </location>
    <ligand>
        <name>pyridoxal 5'-phosphate</name>
        <dbReference type="ChEBI" id="CHEBI:597326"/>
    </ligand>
</feature>
<evidence type="ECO:0000256" key="2">
    <source>
        <dbReference type="ARBA" id="ARBA00022793"/>
    </source>
</evidence>
<evidence type="ECO:0000256" key="7">
    <source>
        <dbReference type="PIRSR" id="PIRSR600183-50"/>
    </source>
</evidence>
<dbReference type="Gene3D" id="2.40.37.10">
    <property type="entry name" value="Lyase, Ornithine Decarboxylase, Chain A, domain 1"/>
    <property type="match status" value="1"/>
</dbReference>
<feature type="domain" description="Orn/DAP/Arg decarboxylase 2 C-terminal" evidence="9">
    <location>
        <begin position="18"/>
        <end position="353"/>
    </location>
</feature>
<dbReference type="Pfam" id="PF00278">
    <property type="entry name" value="Orn_DAP_Arg_deC"/>
    <property type="match status" value="1"/>
</dbReference>
<dbReference type="PANTHER" id="PTHR43727">
    <property type="entry name" value="DIAMINOPIMELATE DECARBOXYLASE"/>
    <property type="match status" value="1"/>
</dbReference>
<dbReference type="AlphaFoldDB" id="A0A239KRK7"/>
<keyword evidence="4 5" id="KW-0456">Lyase</keyword>
<keyword evidence="5" id="KW-0028">Amino-acid biosynthesis</keyword>
<feature type="binding site" evidence="5">
    <location>
        <position position="328"/>
    </location>
    <ligand>
        <name>substrate</name>
    </ligand>
</feature>
<comment type="subunit">
    <text evidence="5">Homodimer.</text>
</comment>
<keyword evidence="3 5" id="KW-0663">Pyridoxal phosphate</keyword>
<feature type="domain" description="Orn/DAP/Arg decarboxylase 2 N-terminal" evidence="10">
    <location>
        <begin position="24"/>
        <end position="265"/>
    </location>
</feature>
<keyword evidence="12" id="KW-1185">Reference proteome</keyword>
<reference evidence="11 12" key="1">
    <citation type="submission" date="2017-06" db="EMBL/GenBank/DDBJ databases">
        <authorList>
            <person name="Kim H.J."/>
            <person name="Triplett B.A."/>
        </authorList>
    </citation>
    <scope>NUCLEOTIDE SEQUENCE [LARGE SCALE GENOMIC DNA]</scope>
    <source>
        <strain evidence="11 12">DSM 19307</strain>
    </source>
</reference>
<feature type="binding site" evidence="5">
    <location>
        <position position="301"/>
    </location>
    <ligand>
        <name>substrate</name>
    </ligand>
</feature>
<accession>A0A239KRK7</accession>
<feature type="binding site" evidence="5">
    <location>
        <position position="297"/>
    </location>
    <ligand>
        <name>substrate</name>
    </ligand>
</feature>
<dbReference type="HAMAP" id="MF_02120">
    <property type="entry name" value="LysA"/>
    <property type="match status" value="1"/>
</dbReference>
<dbReference type="InterPro" id="IPR000183">
    <property type="entry name" value="Orn/DAP/Arg_de-COase"/>
</dbReference>
<keyword evidence="5 8" id="KW-0457">Lysine biosynthesis</keyword>
<dbReference type="Gene3D" id="3.20.20.10">
    <property type="entry name" value="Alanine racemase"/>
    <property type="match status" value="1"/>
</dbReference>
<evidence type="ECO:0000256" key="5">
    <source>
        <dbReference type="HAMAP-Rule" id="MF_02120"/>
    </source>
</evidence>
<dbReference type="GO" id="GO:0008836">
    <property type="term" value="F:diaminopimelate decarboxylase activity"/>
    <property type="evidence" value="ECO:0007669"/>
    <property type="project" value="UniProtKB-UniRule"/>
</dbReference>
<comment type="catalytic activity">
    <reaction evidence="5 8">
        <text>meso-2,6-diaminopimelate + H(+) = L-lysine + CO2</text>
        <dbReference type="Rhea" id="RHEA:15101"/>
        <dbReference type="ChEBI" id="CHEBI:15378"/>
        <dbReference type="ChEBI" id="CHEBI:16526"/>
        <dbReference type="ChEBI" id="CHEBI:32551"/>
        <dbReference type="ChEBI" id="CHEBI:57791"/>
        <dbReference type="EC" id="4.1.1.20"/>
    </reaction>
</comment>
<name>A0A239KRK7_EKHLU</name>
<comment type="pathway">
    <text evidence="5 8">Amino-acid biosynthesis; L-lysine biosynthesis via DAP pathway; L-lysine from DL-2,6-diaminopimelate: step 1/1.</text>
</comment>
<proteinExistence type="inferred from homology"/>
<dbReference type="SUPFAM" id="SSF50621">
    <property type="entry name" value="Alanine racemase C-terminal domain-like"/>
    <property type="match status" value="1"/>
</dbReference>
<comment type="function">
    <text evidence="5">Specifically catalyzes the decarboxylation of meso-diaminopimelate (meso-DAP) to L-lysine.</text>
</comment>
<keyword evidence="2 5" id="KW-0210">Decarboxylase</keyword>
<dbReference type="SUPFAM" id="SSF51419">
    <property type="entry name" value="PLP-binding barrel"/>
    <property type="match status" value="1"/>
</dbReference>
<dbReference type="GO" id="GO:0030170">
    <property type="term" value="F:pyridoxal phosphate binding"/>
    <property type="evidence" value="ECO:0007669"/>
    <property type="project" value="UniProtKB-UniRule"/>
</dbReference>
<organism evidence="11 12">
    <name type="scientific">Ekhidna lutea</name>
    <dbReference type="NCBI Taxonomy" id="447679"/>
    <lineage>
        <taxon>Bacteria</taxon>
        <taxon>Pseudomonadati</taxon>
        <taxon>Bacteroidota</taxon>
        <taxon>Cytophagia</taxon>
        <taxon>Cytophagales</taxon>
        <taxon>Reichenbachiellaceae</taxon>
        <taxon>Ekhidna</taxon>
    </lineage>
</organism>
<dbReference type="Proteomes" id="UP000198393">
    <property type="component" value="Unassembled WGS sequence"/>
</dbReference>
<feature type="active site" description="Proton donor" evidence="7">
    <location>
        <position position="327"/>
    </location>
</feature>
<evidence type="ECO:0000259" key="9">
    <source>
        <dbReference type="Pfam" id="PF00278"/>
    </source>
</evidence>
<dbReference type="UniPathway" id="UPA00034">
    <property type="reaction ID" value="UER00027"/>
</dbReference>
<dbReference type="RefSeq" id="WP_089357512.1">
    <property type="nucleotide sequence ID" value="NZ_FZPD01000004.1"/>
</dbReference>
<feature type="binding site" evidence="5">
    <location>
        <position position="355"/>
    </location>
    <ligand>
        <name>substrate</name>
    </ligand>
</feature>
<dbReference type="InterPro" id="IPR022644">
    <property type="entry name" value="De-COase2_N"/>
</dbReference>
<evidence type="ECO:0000256" key="6">
    <source>
        <dbReference type="NCBIfam" id="TIGR01048"/>
    </source>
</evidence>
<dbReference type="PRINTS" id="PR01181">
    <property type="entry name" value="DAPDCRBXLASE"/>
</dbReference>
<dbReference type="GO" id="GO:0009089">
    <property type="term" value="P:lysine biosynthetic process via diaminopimelate"/>
    <property type="evidence" value="ECO:0007669"/>
    <property type="project" value="UniProtKB-UniRule"/>
</dbReference>
<evidence type="ECO:0000313" key="12">
    <source>
        <dbReference type="Proteomes" id="UP000198393"/>
    </source>
</evidence>
<dbReference type="InterPro" id="IPR002986">
    <property type="entry name" value="DAP_deCOOHase_LysA"/>
</dbReference>
<feature type="modified residue" description="N6-(pyridoxal phosphate)lysine" evidence="5 7">
    <location>
        <position position="48"/>
    </location>
</feature>
<dbReference type="PANTHER" id="PTHR43727:SF2">
    <property type="entry name" value="GROUP IV DECARBOXYLASE"/>
    <property type="match status" value="1"/>
</dbReference>
<feature type="binding site" evidence="5">
    <location>
        <position position="355"/>
    </location>
    <ligand>
        <name>pyridoxal 5'-phosphate</name>
        <dbReference type="ChEBI" id="CHEBI:597326"/>
    </ligand>
</feature>
<comment type="similarity">
    <text evidence="5">Belongs to the Orn/Lys/Arg decarboxylase class-II family. LysA subfamily.</text>
</comment>
<dbReference type="InterPro" id="IPR009006">
    <property type="entry name" value="Ala_racemase/Decarboxylase_C"/>
</dbReference>
<dbReference type="InterPro" id="IPR029066">
    <property type="entry name" value="PLP-binding_barrel"/>
</dbReference>